<accession>A0ABT8TBS1</accession>
<protein>
    <submittedName>
        <fullName evidence="2">Glutaredoxin family protein</fullName>
    </submittedName>
</protein>
<dbReference type="InterPro" id="IPR036249">
    <property type="entry name" value="Thioredoxin-like_sf"/>
</dbReference>
<dbReference type="RefSeq" id="WP_302711674.1">
    <property type="nucleotide sequence ID" value="NZ_JAULRT010000035.1"/>
</dbReference>
<dbReference type="CDD" id="cd02976">
    <property type="entry name" value="NrdH"/>
    <property type="match status" value="1"/>
</dbReference>
<feature type="domain" description="GST N-terminal" evidence="1">
    <location>
        <begin position="36"/>
        <end position="110"/>
    </location>
</feature>
<dbReference type="PROSITE" id="PS51354">
    <property type="entry name" value="GLUTAREDOXIN_2"/>
    <property type="match status" value="1"/>
</dbReference>
<proteinExistence type="predicted"/>
<dbReference type="PANTHER" id="PTHR34386:SF1">
    <property type="entry name" value="GLUTAREDOXIN-LIKE PROTEIN NRDH"/>
    <property type="match status" value="1"/>
</dbReference>
<evidence type="ECO:0000313" key="2">
    <source>
        <dbReference type="EMBL" id="MDO3381542.1"/>
    </source>
</evidence>
<dbReference type="InterPro" id="IPR051548">
    <property type="entry name" value="Grx-like_ET"/>
</dbReference>
<name>A0ABT8TBS1_9GAMM</name>
<dbReference type="PANTHER" id="PTHR34386">
    <property type="entry name" value="GLUTAREDOXIN"/>
    <property type="match status" value="1"/>
</dbReference>
<gene>
    <name evidence="2" type="ORF">QWI16_05105</name>
</gene>
<dbReference type="InterPro" id="IPR004045">
    <property type="entry name" value="Glutathione_S-Trfase_N"/>
</dbReference>
<dbReference type="Gene3D" id="3.40.30.10">
    <property type="entry name" value="Glutaredoxin"/>
    <property type="match status" value="1"/>
</dbReference>
<organism evidence="2 3">
    <name type="scientific">Gilvimarinus algae</name>
    <dbReference type="NCBI Taxonomy" id="3058037"/>
    <lineage>
        <taxon>Bacteria</taxon>
        <taxon>Pseudomonadati</taxon>
        <taxon>Pseudomonadota</taxon>
        <taxon>Gammaproteobacteria</taxon>
        <taxon>Cellvibrionales</taxon>
        <taxon>Cellvibrionaceae</taxon>
        <taxon>Gilvimarinus</taxon>
    </lineage>
</organism>
<evidence type="ECO:0000259" key="1">
    <source>
        <dbReference type="PROSITE" id="PS50404"/>
    </source>
</evidence>
<dbReference type="Pfam" id="PF00462">
    <property type="entry name" value="Glutaredoxin"/>
    <property type="match status" value="1"/>
</dbReference>
<evidence type="ECO:0000313" key="3">
    <source>
        <dbReference type="Proteomes" id="UP001168380"/>
    </source>
</evidence>
<comment type="caution">
    <text evidence="2">The sequence shown here is derived from an EMBL/GenBank/DDBJ whole genome shotgun (WGS) entry which is preliminary data.</text>
</comment>
<sequence length="110" mass="12195">MKAALFLLIAFAVVIKLGFIDNPFAPAPELVDGYQDGVVLYATAWCGYCKKTRELLRQKGIPYTEYDIEKSSKGKRDYEQLNGRGVPLLVINGEVVRGYNPNAILALASR</sequence>
<dbReference type="InterPro" id="IPR002109">
    <property type="entry name" value="Glutaredoxin"/>
</dbReference>
<dbReference type="PROSITE" id="PS50404">
    <property type="entry name" value="GST_NTER"/>
    <property type="match status" value="1"/>
</dbReference>
<dbReference type="Proteomes" id="UP001168380">
    <property type="component" value="Unassembled WGS sequence"/>
</dbReference>
<dbReference type="EMBL" id="JAULRT010000035">
    <property type="protein sequence ID" value="MDO3381542.1"/>
    <property type="molecule type" value="Genomic_DNA"/>
</dbReference>
<reference evidence="2" key="1">
    <citation type="submission" date="2023-07" db="EMBL/GenBank/DDBJ databases">
        <title>Gilvimarinus algae sp. nov., isolated from the surface of Kelp.</title>
        <authorList>
            <person name="Sun Y.Y."/>
            <person name="Gong Y."/>
            <person name="Du Z.J."/>
        </authorList>
    </citation>
    <scope>NUCLEOTIDE SEQUENCE</scope>
    <source>
        <strain evidence="2">SDUM040014</strain>
    </source>
</reference>
<keyword evidence="3" id="KW-1185">Reference proteome</keyword>
<dbReference type="SUPFAM" id="SSF52833">
    <property type="entry name" value="Thioredoxin-like"/>
    <property type="match status" value="1"/>
</dbReference>